<dbReference type="PANTHER" id="PTHR33653">
    <property type="entry name" value="RIBONUCLEASE VAPC2"/>
    <property type="match status" value="1"/>
</dbReference>
<comment type="similarity">
    <text evidence="7">Belongs to the PINc/VapC protein family.</text>
</comment>
<protein>
    <recommendedName>
        <fullName evidence="8">PIN domain-containing protein</fullName>
    </recommendedName>
</protein>
<accession>A0A1F7S2U6</accession>
<evidence type="ECO:0000256" key="1">
    <source>
        <dbReference type="ARBA" id="ARBA00001946"/>
    </source>
</evidence>
<dbReference type="InterPro" id="IPR050556">
    <property type="entry name" value="Type_II_TA_system_RNase"/>
</dbReference>
<evidence type="ECO:0000256" key="2">
    <source>
        <dbReference type="ARBA" id="ARBA00022649"/>
    </source>
</evidence>
<dbReference type="Pfam" id="PF01850">
    <property type="entry name" value="PIN"/>
    <property type="match status" value="1"/>
</dbReference>
<keyword evidence="3" id="KW-0540">Nuclease</keyword>
<evidence type="ECO:0000256" key="3">
    <source>
        <dbReference type="ARBA" id="ARBA00022722"/>
    </source>
</evidence>
<feature type="domain" description="PIN" evidence="8">
    <location>
        <begin position="1"/>
        <end position="113"/>
    </location>
</feature>
<dbReference type="SUPFAM" id="SSF88723">
    <property type="entry name" value="PIN domain-like"/>
    <property type="match status" value="1"/>
</dbReference>
<comment type="cofactor">
    <cofactor evidence="1">
        <name>Mg(2+)</name>
        <dbReference type="ChEBI" id="CHEBI:18420"/>
    </cofactor>
</comment>
<dbReference type="GO" id="GO:0004518">
    <property type="term" value="F:nuclease activity"/>
    <property type="evidence" value="ECO:0007669"/>
    <property type="project" value="UniProtKB-KW"/>
</dbReference>
<dbReference type="GO" id="GO:0046872">
    <property type="term" value="F:metal ion binding"/>
    <property type="evidence" value="ECO:0007669"/>
    <property type="project" value="UniProtKB-KW"/>
</dbReference>
<dbReference type="AlphaFoldDB" id="A0A1F7S2U6"/>
<dbReference type="GO" id="GO:0016787">
    <property type="term" value="F:hydrolase activity"/>
    <property type="evidence" value="ECO:0007669"/>
    <property type="project" value="UniProtKB-KW"/>
</dbReference>
<dbReference type="InterPro" id="IPR002716">
    <property type="entry name" value="PIN_dom"/>
</dbReference>
<dbReference type="Gene3D" id="3.40.50.1010">
    <property type="entry name" value="5'-nuclease"/>
    <property type="match status" value="1"/>
</dbReference>
<evidence type="ECO:0000256" key="6">
    <source>
        <dbReference type="ARBA" id="ARBA00022842"/>
    </source>
</evidence>
<keyword evidence="2" id="KW-1277">Toxin-antitoxin system</keyword>
<dbReference type="EMBL" id="MGDD01000045">
    <property type="protein sequence ID" value="OGL48116.1"/>
    <property type="molecule type" value="Genomic_DNA"/>
</dbReference>
<evidence type="ECO:0000256" key="4">
    <source>
        <dbReference type="ARBA" id="ARBA00022723"/>
    </source>
</evidence>
<dbReference type="InterPro" id="IPR029060">
    <property type="entry name" value="PIN-like_dom_sf"/>
</dbReference>
<keyword evidence="4" id="KW-0479">Metal-binding</keyword>
<evidence type="ECO:0000259" key="8">
    <source>
        <dbReference type="Pfam" id="PF01850"/>
    </source>
</evidence>
<reference evidence="9 10" key="1">
    <citation type="journal article" date="2016" name="Nat. Commun.">
        <title>Thousands of microbial genomes shed light on interconnected biogeochemical processes in an aquifer system.</title>
        <authorList>
            <person name="Anantharaman K."/>
            <person name="Brown C.T."/>
            <person name="Hug L.A."/>
            <person name="Sharon I."/>
            <person name="Castelle C.J."/>
            <person name="Probst A.J."/>
            <person name="Thomas B.C."/>
            <person name="Singh A."/>
            <person name="Wilkins M.J."/>
            <person name="Karaoz U."/>
            <person name="Brodie E.L."/>
            <person name="Williams K.H."/>
            <person name="Hubbard S.S."/>
            <person name="Banfield J.F."/>
        </authorList>
    </citation>
    <scope>NUCLEOTIDE SEQUENCE [LARGE SCALE GENOMIC DNA]</scope>
</reference>
<evidence type="ECO:0000313" key="9">
    <source>
        <dbReference type="EMBL" id="OGL48116.1"/>
    </source>
</evidence>
<dbReference type="Proteomes" id="UP000179266">
    <property type="component" value="Unassembled WGS sequence"/>
</dbReference>
<evidence type="ECO:0000256" key="5">
    <source>
        <dbReference type="ARBA" id="ARBA00022801"/>
    </source>
</evidence>
<gene>
    <name evidence="9" type="ORF">A2161_02620</name>
</gene>
<dbReference type="PANTHER" id="PTHR33653:SF1">
    <property type="entry name" value="RIBONUCLEASE VAPC2"/>
    <property type="match status" value="1"/>
</dbReference>
<keyword evidence="6" id="KW-0460">Magnesium</keyword>
<name>A0A1F7S2U6_9BACT</name>
<evidence type="ECO:0000313" key="10">
    <source>
        <dbReference type="Proteomes" id="UP000179266"/>
    </source>
</evidence>
<proteinExistence type="inferred from homology"/>
<organism evidence="9 10">
    <name type="scientific">Candidatus Schekmanbacteria bacterium RBG_13_48_7</name>
    <dbReference type="NCBI Taxonomy" id="1817878"/>
    <lineage>
        <taxon>Bacteria</taxon>
        <taxon>Candidatus Schekmaniibacteriota</taxon>
    </lineage>
</organism>
<keyword evidence="5" id="KW-0378">Hydrolase</keyword>
<sequence>MIVDTDVLIWYMRGNQKARKVLDNLDYISISIVSYMELIQGIRNKNELRELKAYVSEERINILPITEMMSLRAAHFMEEFSLSHDLRLADALIAASVSETGNQLLTANTKHYEMITGCPLIKFRPD</sequence>
<dbReference type="CDD" id="cd18741">
    <property type="entry name" value="PIN_VapC4-5_FitB-like"/>
    <property type="match status" value="1"/>
</dbReference>
<evidence type="ECO:0000256" key="7">
    <source>
        <dbReference type="ARBA" id="ARBA00038093"/>
    </source>
</evidence>
<comment type="caution">
    <text evidence="9">The sequence shown here is derived from an EMBL/GenBank/DDBJ whole genome shotgun (WGS) entry which is preliminary data.</text>
</comment>